<feature type="transmembrane region" description="Helical" evidence="6">
    <location>
        <begin position="24"/>
        <end position="44"/>
    </location>
</feature>
<dbReference type="EMBL" id="JARJCW010000120">
    <property type="protein sequence ID" value="KAJ7192417.1"/>
    <property type="molecule type" value="Genomic_DNA"/>
</dbReference>
<comment type="subcellular location">
    <subcellularLocation>
        <location evidence="1">Membrane</location>
        <topology evidence="1">Multi-pass membrane protein</topology>
    </subcellularLocation>
</comment>
<dbReference type="Pfam" id="PF01184">
    <property type="entry name" value="Gpr1_Fun34_YaaH"/>
    <property type="match status" value="1"/>
</dbReference>
<evidence type="ECO:0000256" key="6">
    <source>
        <dbReference type="SAM" id="Phobius"/>
    </source>
</evidence>
<dbReference type="GO" id="GO:0005886">
    <property type="term" value="C:plasma membrane"/>
    <property type="evidence" value="ECO:0007669"/>
    <property type="project" value="TreeGrafter"/>
</dbReference>
<dbReference type="AlphaFoldDB" id="A0AAD6UQQ8"/>
<accession>A0AAD6UQQ8</accession>
<dbReference type="InterPro" id="IPR051633">
    <property type="entry name" value="AceTr"/>
</dbReference>
<dbReference type="PANTHER" id="PTHR31123:SF1">
    <property type="entry name" value="ACCUMULATION OF DYADS PROTEIN 2-RELATED"/>
    <property type="match status" value="1"/>
</dbReference>
<dbReference type="PANTHER" id="PTHR31123">
    <property type="entry name" value="ACCUMULATION OF DYADS PROTEIN 2-RELATED"/>
    <property type="match status" value="1"/>
</dbReference>
<feature type="transmembrane region" description="Helical" evidence="6">
    <location>
        <begin position="133"/>
        <end position="154"/>
    </location>
</feature>
<dbReference type="Proteomes" id="UP001219525">
    <property type="component" value="Unassembled WGS sequence"/>
</dbReference>
<evidence type="ECO:0000256" key="1">
    <source>
        <dbReference type="ARBA" id="ARBA00004141"/>
    </source>
</evidence>
<feature type="transmembrane region" description="Helical" evidence="6">
    <location>
        <begin position="76"/>
        <end position="96"/>
    </location>
</feature>
<feature type="transmembrane region" description="Helical" evidence="6">
    <location>
        <begin position="161"/>
        <end position="184"/>
    </location>
</feature>
<dbReference type="GO" id="GO:0015123">
    <property type="term" value="F:acetate transmembrane transporter activity"/>
    <property type="evidence" value="ECO:0007669"/>
    <property type="project" value="TreeGrafter"/>
</dbReference>
<evidence type="ECO:0000256" key="5">
    <source>
        <dbReference type="ARBA" id="ARBA00023136"/>
    </source>
</evidence>
<feature type="transmembrane region" description="Helical" evidence="6">
    <location>
        <begin position="108"/>
        <end position="127"/>
    </location>
</feature>
<feature type="transmembrane region" description="Helical" evidence="6">
    <location>
        <begin position="51"/>
        <end position="70"/>
    </location>
</feature>
<dbReference type="InterPro" id="IPR000791">
    <property type="entry name" value="Gpr1/Fun34/SatP-like"/>
</dbReference>
<evidence type="ECO:0000256" key="3">
    <source>
        <dbReference type="ARBA" id="ARBA00022692"/>
    </source>
</evidence>
<name>A0AAD6UQQ8_9AGAR</name>
<keyword evidence="8" id="KW-1185">Reference proteome</keyword>
<sequence>MSNHHHNAHNVPASSSSIATANSLGFFAFACTTLVFGLSTVTAGGVSQSNVVLGMAISTGGIAQMLAGMWEVPFTLFGSFWLSYAAILIPGSGIVASYPTVRELHTALGFFFTAWFAASLLVTYASLKKPTPFIVLFGFLTSSFAFLGAGEFAAVQAVTKVGGALGVVTALVAYYLAVGILIAADQPPALP</sequence>
<evidence type="ECO:0000256" key="2">
    <source>
        <dbReference type="ARBA" id="ARBA00005587"/>
    </source>
</evidence>
<organism evidence="7 8">
    <name type="scientific">Mycena pura</name>
    <dbReference type="NCBI Taxonomy" id="153505"/>
    <lineage>
        <taxon>Eukaryota</taxon>
        <taxon>Fungi</taxon>
        <taxon>Dikarya</taxon>
        <taxon>Basidiomycota</taxon>
        <taxon>Agaricomycotina</taxon>
        <taxon>Agaricomycetes</taxon>
        <taxon>Agaricomycetidae</taxon>
        <taxon>Agaricales</taxon>
        <taxon>Marasmiineae</taxon>
        <taxon>Mycenaceae</taxon>
        <taxon>Mycena</taxon>
    </lineage>
</organism>
<dbReference type="NCBIfam" id="NF038013">
    <property type="entry name" value="AceTr_1"/>
    <property type="match status" value="1"/>
</dbReference>
<keyword evidence="3 6" id="KW-0812">Transmembrane</keyword>
<evidence type="ECO:0000313" key="7">
    <source>
        <dbReference type="EMBL" id="KAJ7192417.1"/>
    </source>
</evidence>
<gene>
    <name evidence="7" type="ORF">GGX14DRAFT_480091</name>
</gene>
<comment type="similarity">
    <text evidence="2">Belongs to the acetate uptake transporter (AceTr) (TC 2.A.96) family.</text>
</comment>
<comment type="caution">
    <text evidence="7">The sequence shown here is derived from an EMBL/GenBank/DDBJ whole genome shotgun (WGS) entry which is preliminary data.</text>
</comment>
<keyword evidence="5 6" id="KW-0472">Membrane</keyword>
<evidence type="ECO:0000313" key="8">
    <source>
        <dbReference type="Proteomes" id="UP001219525"/>
    </source>
</evidence>
<proteinExistence type="inferred from homology"/>
<reference evidence="7" key="1">
    <citation type="submission" date="2023-03" db="EMBL/GenBank/DDBJ databases">
        <title>Massive genome expansion in bonnet fungi (Mycena s.s.) driven by repeated elements and novel gene families across ecological guilds.</title>
        <authorList>
            <consortium name="Lawrence Berkeley National Laboratory"/>
            <person name="Harder C.B."/>
            <person name="Miyauchi S."/>
            <person name="Viragh M."/>
            <person name="Kuo A."/>
            <person name="Thoen E."/>
            <person name="Andreopoulos B."/>
            <person name="Lu D."/>
            <person name="Skrede I."/>
            <person name="Drula E."/>
            <person name="Henrissat B."/>
            <person name="Morin E."/>
            <person name="Kohler A."/>
            <person name="Barry K."/>
            <person name="LaButti K."/>
            <person name="Morin E."/>
            <person name="Salamov A."/>
            <person name="Lipzen A."/>
            <person name="Mereny Z."/>
            <person name="Hegedus B."/>
            <person name="Baldrian P."/>
            <person name="Stursova M."/>
            <person name="Weitz H."/>
            <person name="Taylor A."/>
            <person name="Grigoriev I.V."/>
            <person name="Nagy L.G."/>
            <person name="Martin F."/>
            <person name="Kauserud H."/>
        </authorList>
    </citation>
    <scope>NUCLEOTIDE SEQUENCE</scope>
    <source>
        <strain evidence="7">9144</strain>
    </source>
</reference>
<keyword evidence="4 6" id="KW-1133">Transmembrane helix</keyword>
<protein>
    <submittedName>
        <fullName evidence="7">Gpr1 family protein</fullName>
    </submittedName>
</protein>
<evidence type="ECO:0000256" key="4">
    <source>
        <dbReference type="ARBA" id="ARBA00022989"/>
    </source>
</evidence>